<keyword evidence="3" id="KW-0813">Transport</keyword>
<keyword evidence="10" id="KW-1185">Reference proteome</keyword>
<keyword evidence="7 8" id="KW-0472">Membrane</keyword>
<dbReference type="AlphaFoldDB" id="S9QJW8"/>
<feature type="transmembrane region" description="Helical" evidence="8">
    <location>
        <begin position="56"/>
        <end position="77"/>
    </location>
</feature>
<dbReference type="PANTHER" id="PTHR30269:SF0">
    <property type="entry name" value="MEMBRANE TRANSPORTER PROTEIN YFCA-RELATED"/>
    <property type="match status" value="1"/>
</dbReference>
<evidence type="ECO:0000256" key="5">
    <source>
        <dbReference type="ARBA" id="ARBA00022692"/>
    </source>
</evidence>
<evidence type="ECO:0000256" key="2">
    <source>
        <dbReference type="ARBA" id="ARBA00009142"/>
    </source>
</evidence>
<dbReference type="GO" id="GO:0005886">
    <property type="term" value="C:plasma membrane"/>
    <property type="evidence" value="ECO:0007669"/>
    <property type="project" value="UniProtKB-SubCell"/>
</dbReference>
<evidence type="ECO:0000313" key="9">
    <source>
        <dbReference type="EMBL" id="EPX79898.1"/>
    </source>
</evidence>
<dbReference type="eggNOG" id="COG0730">
    <property type="taxonomic scope" value="Bacteria"/>
</dbReference>
<feature type="transmembrane region" description="Helical" evidence="8">
    <location>
        <begin position="21"/>
        <end position="50"/>
    </location>
</feature>
<protein>
    <recommendedName>
        <fullName evidence="8">Probable membrane transporter protein</fullName>
    </recommendedName>
</protein>
<dbReference type="Proteomes" id="UP000015351">
    <property type="component" value="Unassembled WGS sequence"/>
</dbReference>
<comment type="subcellular location">
    <subcellularLocation>
        <location evidence="1 8">Cell membrane</location>
        <topology evidence="1 8">Multi-pass membrane protein</topology>
    </subcellularLocation>
</comment>
<evidence type="ECO:0000256" key="6">
    <source>
        <dbReference type="ARBA" id="ARBA00022989"/>
    </source>
</evidence>
<proteinExistence type="inferred from homology"/>
<gene>
    <name evidence="9" type="ORF">thalar_01234</name>
</gene>
<dbReference type="EMBL" id="AONI01000009">
    <property type="protein sequence ID" value="EPX79898.1"/>
    <property type="molecule type" value="Genomic_DNA"/>
</dbReference>
<comment type="caution">
    <text evidence="9">The sequence shown here is derived from an EMBL/GenBank/DDBJ whole genome shotgun (WGS) entry which is preliminary data.</text>
</comment>
<keyword evidence="5 8" id="KW-0812">Transmembrane</keyword>
<accession>S9QJW8</accession>
<dbReference type="PANTHER" id="PTHR30269">
    <property type="entry name" value="TRANSMEMBRANE PROTEIN YFCA"/>
    <property type="match status" value="1"/>
</dbReference>
<comment type="similarity">
    <text evidence="2 8">Belongs to the 4-toluene sulfonate uptake permease (TSUP) (TC 2.A.102) family.</text>
</comment>
<evidence type="ECO:0000256" key="7">
    <source>
        <dbReference type="ARBA" id="ARBA00023136"/>
    </source>
</evidence>
<feature type="transmembrane region" description="Helical" evidence="8">
    <location>
        <begin position="115"/>
        <end position="134"/>
    </location>
</feature>
<feature type="transmembrane region" description="Helical" evidence="8">
    <location>
        <begin position="243"/>
        <end position="264"/>
    </location>
</feature>
<evidence type="ECO:0000313" key="10">
    <source>
        <dbReference type="Proteomes" id="UP000015351"/>
    </source>
</evidence>
<feature type="transmembrane region" description="Helical" evidence="8">
    <location>
        <begin position="193"/>
        <end position="213"/>
    </location>
</feature>
<organism evidence="9 10">
    <name type="scientific">Litoreibacter arenae DSM 19593</name>
    <dbReference type="NCBI Taxonomy" id="1123360"/>
    <lineage>
        <taxon>Bacteria</taxon>
        <taxon>Pseudomonadati</taxon>
        <taxon>Pseudomonadota</taxon>
        <taxon>Alphaproteobacteria</taxon>
        <taxon>Rhodobacterales</taxon>
        <taxon>Roseobacteraceae</taxon>
        <taxon>Litoreibacter</taxon>
    </lineage>
</organism>
<evidence type="ECO:0000256" key="4">
    <source>
        <dbReference type="ARBA" id="ARBA00022475"/>
    </source>
</evidence>
<dbReference type="Pfam" id="PF01925">
    <property type="entry name" value="TauE"/>
    <property type="match status" value="1"/>
</dbReference>
<dbReference type="HOGENOM" id="CLU_045498_7_0_5"/>
<dbReference type="InterPro" id="IPR052017">
    <property type="entry name" value="TSUP"/>
</dbReference>
<evidence type="ECO:0000256" key="1">
    <source>
        <dbReference type="ARBA" id="ARBA00004651"/>
    </source>
</evidence>
<dbReference type="PATRIC" id="fig|1123360.3.peg.1223"/>
<reference evidence="10" key="1">
    <citation type="journal article" date="2013" name="Stand. Genomic Sci.">
        <title>Genome sequence of the Litoreibacter arenae type strain (DSM 19593(T)), a member of the Roseobacter clade isolated from sea sand.</title>
        <authorList>
            <person name="Riedel T."/>
            <person name="Fiebig A."/>
            <person name="Petersen J."/>
            <person name="Gronow S."/>
            <person name="Kyrpides N.C."/>
            <person name="Goker M."/>
            <person name="Klenk H.P."/>
        </authorList>
    </citation>
    <scope>NUCLEOTIDE SEQUENCE [LARGE SCALE GENOMIC DNA]</scope>
    <source>
        <strain evidence="10">DSM 19593</strain>
    </source>
</reference>
<name>S9QJW8_9RHOB</name>
<dbReference type="InterPro" id="IPR002781">
    <property type="entry name" value="TM_pro_TauE-like"/>
</dbReference>
<feature type="transmembrane region" description="Helical" evidence="8">
    <location>
        <begin position="89"/>
        <end position="109"/>
    </location>
</feature>
<evidence type="ECO:0000256" key="8">
    <source>
        <dbReference type="RuleBase" id="RU363041"/>
    </source>
</evidence>
<keyword evidence="6 8" id="KW-1133">Transmembrane helix</keyword>
<sequence>MAERQQHFKSHRTDMTLFEILLLLSAAFGAGVLNTIAGGGTFLTFPALVFVGIPPVVANATSTVAVLPGYLGGALGFRKEVMEFDRKQLIRLIVIGLLGGAVGSVLLLISSDRAFSALVPFLLLIATFVFLFGAQIRAWAARRSQSVTPFGAFGMFAVSTYGGYFNGGLGIILLALFSLWGMTNIYQMNGLKTAMSFILSAISVAIFAGAGIIEWKAGLMMMVASTAGGYAGAPISKALPMPVVRGIVATVGFAMSGVFFWRVFVGG</sequence>
<evidence type="ECO:0000256" key="3">
    <source>
        <dbReference type="ARBA" id="ARBA00022448"/>
    </source>
</evidence>
<keyword evidence="4 8" id="KW-1003">Cell membrane</keyword>